<keyword evidence="2" id="KW-0176">Collagen</keyword>
<dbReference type="InterPro" id="IPR016186">
    <property type="entry name" value="C-type_lectin-like/link_sf"/>
</dbReference>
<keyword evidence="3" id="KW-1185">Reference proteome</keyword>
<dbReference type="EMBL" id="VSRR010018702">
    <property type="protein sequence ID" value="MPC61612.1"/>
    <property type="molecule type" value="Genomic_DNA"/>
</dbReference>
<dbReference type="Pfam" id="PF06482">
    <property type="entry name" value="Endostatin"/>
    <property type="match status" value="1"/>
</dbReference>
<gene>
    <name evidence="2" type="primary">COL15A1</name>
    <name evidence="2" type="ORF">E2C01_055686</name>
</gene>
<proteinExistence type="predicted"/>
<comment type="caution">
    <text evidence="2">The sequence shown here is derived from an EMBL/GenBank/DDBJ whole genome shotgun (WGS) entry which is preliminary data.</text>
</comment>
<dbReference type="Gene3D" id="3.10.100.10">
    <property type="entry name" value="Mannose-Binding Protein A, subunit A"/>
    <property type="match status" value="1"/>
</dbReference>
<organism evidence="2 3">
    <name type="scientific">Portunus trituberculatus</name>
    <name type="common">Swimming crab</name>
    <name type="synonym">Neptunus trituberculatus</name>
    <dbReference type="NCBI Taxonomy" id="210409"/>
    <lineage>
        <taxon>Eukaryota</taxon>
        <taxon>Metazoa</taxon>
        <taxon>Ecdysozoa</taxon>
        <taxon>Arthropoda</taxon>
        <taxon>Crustacea</taxon>
        <taxon>Multicrustacea</taxon>
        <taxon>Malacostraca</taxon>
        <taxon>Eumalacostraca</taxon>
        <taxon>Eucarida</taxon>
        <taxon>Decapoda</taxon>
        <taxon>Pleocyemata</taxon>
        <taxon>Brachyura</taxon>
        <taxon>Eubrachyura</taxon>
        <taxon>Portunoidea</taxon>
        <taxon>Portunidae</taxon>
        <taxon>Portuninae</taxon>
        <taxon>Portunus</taxon>
    </lineage>
</organism>
<dbReference type="OrthoDB" id="5983381at2759"/>
<feature type="domain" description="Collagenase NC10/endostatin" evidence="1">
    <location>
        <begin position="5"/>
        <end position="67"/>
    </location>
</feature>
<dbReference type="GO" id="GO:0005581">
    <property type="term" value="C:collagen trimer"/>
    <property type="evidence" value="ECO:0007669"/>
    <property type="project" value="UniProtKB-KW"/>
</dbReference>
<dbReference type="AlphaFoldDB" id="A0A5B7GRX5"/>
<protein>
    <submittedName>
        <fullName evidence="2">Collagen alpha-1(XV) chain</fullName>
    </submittedName>
</protein>
<dbReference type="InterPro" id="IPR016187">
    <property type="entry name" value="CTDL_fold"/>
</dbReference>
<dbReference type="Proteomes" id="UP000324222">
    <property type="component" value="Unassembled WGS sequence"/>
</dbReference>
<name>A0A5B7GRX5_PORTR</name>
<sequence length="104" mass="11961">MAIQRPQKYVWHGSTVHGERSLSSYCDAWNSDGREMVGLASSLLKKQLLDQEHMSCQNSFIVLCIEATSQSGSRRRRHAASRDQELTIQQYEEFLRAIYKEPGE</sequence>
<dbReference type="InterPro" id="IPR010515">
    <property type="entry name" value="Collagenase_NC10/endostatin"/>
</dbReference>
<evidence type="ECO:0000313" key="2">
    <source>
        <dbReference type="EMBL" id="MPC61612.1"/>
    </source>
</evidence>
<dbReference type="SUPFAM" id="SSF56436">
    <property type="entry name" value="C-type lectin-like"/>
    <property type="match status" value="1"/>
</dbReference>
<reference evidence="2 3" key="1">
    <citation type="submission" date="2019-05" db="EMBL/GenBank/DDBJ databases">
        <title>Another draft genome of Portunus trituberculatus and its Hox gene families provides insights of decapod evolution.</title>
        <authorList>
            <person name="Jeong J.-H."/>
            <person name="Song I."/>
            <person name="Kim S."/>
            <person name="Choi T."/>
            <person name="Kim D."/>
            <person name="Ryu S."/>
            <person name="Kim W."/>
        </authorList>
    </citation>
    <scope>NUCLEOTIDE SEQUENCE [LARGE SCALE GENOMIC DNA]</scope>
    <source>
        <tissue evidence="2">Muscle</tissue>
    </source>
</reference>
<evidence type="ECO:0000259" key="1">
    <source>
        <dbReference type="Pfam" id="PF06482"/>
    </source>
</evidence>
<accession>A0A5B7GRX5</accession>
<evidence type="ECO:0000313" key="3">
    <source>
        <dbReference type="Proteomes" id="UP000324222"/>
    </source>
</evidence>